<keyword evidence="3 5" id="KW-0133">Cell shape</keyword>
<dbReference type="Gene3D" id="2.40.10.350">
    <property type="entry name" value="Rod shape-determining protein MreC, domain 2"/>
    <property type="match status" value="1"/>
</dbReference>
<protein>
    <recommendedName>
        <fullName evidence="2 5">Cell shape-determining protein MreC</fullName>
    </recommendedName>
    <alternativeName>
        <fullName evidence="4 5">Cell shape protein MreC</fullName>
    </alternativeName>
</protein>
<dbReference type="Pfam" id="PF04085">
    <property type="entry name" value="MreC"/>
    <property type="match status" value="1"/>
</dbReference>
<dbReference type="PANTHER" id="PTHR34138">
    <property type="entry name" value="CELL SHAPE-DETERMINING PROTEIN MREC"/>
    <property type="match status" value="1"/>
</dbReference>
<dbReference type="InterPro" id="IPR007221">
    <property type="entry name" value="MreC"/>
</dbReference>
<dbReference type="AlphaFoldDB" id="A0A366Y2I8"/>
<reference evidence="8 9" key="1">
    <citation type="submission" date="2018-07" db="EMBL/GenBank/DDBJ databases">
        <title>Lottiidibacillus patelloidae gen. nov., sp. nov., isolated from the intestinal tract of a marine limpet and the reclassification of B. taeanensis BH030017T, B. algicola KMM 3737T and B. hwajinpoensis SW-72T as genus Lottiidibacillus.</title>
        <authorList>
            <person name="Liu R."/>
            <person name="Huang Z."/>
        </authorList>
    </citation>
    <scope>NUCLEOTIDE SEQUENCE [LARGE SCALE GENOMIC DNA]</scope>
    <source>
        <strain evidence="8 9">BH030017</strain>
    </source>
</reference>
<dbReference type="RefSeq" id="WP_113804297.1">
    <property type="nucleotide sequence ID" value="NZ_QOCW01000001.1"/>
</dbReference>
<evidence type="ECO:0000256" key="3">
    <source>
        <dbReference type="ARBA" id="ARBA00022960"/>
    </source>
</evidence>
<proteinExistence type="inferred from homology"/>
<dbReference type="Gene3D" id="2.40.10.340">
    <property type="entry name" value="Rod shape-determining protein MreC, domain 1"/>
    <property type="match status" value="1"/>
</dbReference>
<evidence type="ECO:0000313" key="9">
    <source>
        <dbReference type="Proteomes" id="UP000253314"/>
    </source>
</evidence>
<dbReference type="InterPro" id="IPR042175">
    <property type="entry name" value="Cell/Rod_MreC_2"/>
</dbReference>
<dbReference type="GO" id="GO:0008360">
    <property type="term" value="P:regulation of cell shape"/>
    <property type="evidence" value="ECO:0007669"/>
    <property type="project" value="UniProtKB-KW"/>
</dbReference>
<dbReference type="GO" id="GO:0005886">
    <property type="term" value="C:plasma membrane"/>
    <property type="evidence" value="ECO:0007669"/>
    <property type="project" value="TreeGrafter"/>
</dbReference>
<dbReference type="PANTHER" id="PTHR34138:SF1">
    <property type="entry name" value="CELL SHAPE-DETERMINING PROTEIN MREC"/>
    <property type="match status" value="1"/>
</dbReference>
<dbReference type="Gene3D" id="1.20.5.490">
    <property type="entry name" value="Single helix bin"/>
    <property type="match status" value="1"/>
</dbReference>
<dbReference type="PIRSF" id="PIRSF038471">
    <property type="entry name" value="MreC"/>
    <property type="match status" value="1"/>
</dbReference>
<dbReference type="OrthoDB" id="9792313at2"/>
<organism evidence="8 9">
    <name type="scientific">Bacillus taeanensis</name>
    <dbReference type="NCBI Taxonomy" id="273032"/>
    <lineage>
        <taxon>Bacteria</taxon>
        <taxon>Bacillati</taxon>
        <taxon>Bacillota</taxon>
        <taxon>Bacilli</taxon>
        <taxon>Bacillales</taxon>
        <taxon>Bacillaceae</taxon>
        <taxon>Bacillus</taxon>
    </lineage>
</organism>
<evidence type="ECO:0000313" key="8">
    <source>
        <dbReference type="EMBL" id="RBW71595.1"/>
    </source>
</evidence>
<dbReference type="Proteomes" id="UP000253314">
    <property type="component" value="Unassembled WGS sequence"/>
</dbReference>
<dbReference type="InterPro" id="IPR055342">
    <property type="entry name" value="MreC_beta-barrel_core"/>
</dbReference>
<evidence type="ECO:0000256" key="2">
    <source>
        <dbReference type="ARBA" id="ARBA00013855"/>
    </source>
</evidence>
<sequence length="289" mass="32300">MPRFFSNKRLIVLLVSIIILVAMIGFSMKERKSLSTPEQFLKDSVGWVQSIFYKPAQAAAGFFENIQEMKNLYEQNQVLKARLDEYAKLAYDVKELKEDNESLKALIDKKESLQDYNVFPASIIARSPDRWNKLITIDKGQKDGIDQNMAVITPEGLIGKVLHAQEFSSTVQLISALDRTNRISAVVEDNEEIFGIIEGFNSEKQMLIFNATADIEIKEGAAIVTSGLGGVFPKGLIIGEVVEVKNDDYGLTKSAYVKPAANLYNIDHVMVVERKSQIVTENDELEMGG</sequence>
<evidence type="ECO:0000256" key="4">
    <source>
        <dbReference type="ARBA" id="ARBA00032089"/>
    </source>
</evidence>
<feature type="coiled-coil region" evidence="6">
    <location>
        <begin position="69"/>
        <end position="113"/>
    </location>
</feature>
<comment type="similarity">
    <text evidence="1 5">Belongs to the MreC family.</text>
</comment>
<comment type="caution">
    <text evidence="8">The sequence shown here is derived from an EMBL/GenBank/DDBJ whole genome shotgun (WGS) entry which is preliminary data.</text>
</comment>
<feature type="domain" description="Rod shape-determining protein MreC beta-barrel core" evidence="7">
    <location>
        <begin position="123"/>
        <end position="273"/>
    </location>
</feature>
<dbReference type="EMBL" id="QOCW01000001">
    <property type="protein sequence ID" value="RBW71595.1"/>
    <property type="molecule type" value="Genomic_DNA"/>
</dbReference>
<comment type="function">
    <text evidence="5">Involved in formation and maintenance of cell shape.</text>
</comment>
<evidence type="ECO:0000259" key="7">
    <source>
        <dbReference type="Pfam" id="PF04085"/>
    </source>
</evidence>
<name>A0A366Y2I8_9BACI</name>
<accession>A0A366Y2I8</accession>
<evidence type="ECO:0000256" key="6">
    <source>
        <dbReference type="SAM" id="Coils"/>
    </source>
</evidence>
<dbReference type="InterPro" id="IPR042177">
    <property type="entry name" value="Cell/Rod_1"/>
</dbReference>
<evidence type="ECO:0000256" key="5">
    <source>
        <dbReference type="PIRNR" id="PIRNR038471"/>
    </source>
</evidence>
<keyword evidence="9" id="KW-1185">Reference proteome</keyword>
<keyword evidence="6" id="KW-0175">Coiled coil</keyword>
<gene>
    <name evidence="8" type="primary">mreC</name>
    <name evidence="8" type="ORF">DS031_02280</name>
</gene>
<dbReference type="NCBIfam" id="TIGR00219">
    <property type="entry name" value="mreC"/>
    <property type="match status" value="1"/>
</dbReference>
<evidence type="ECO:0000256" key="1">
    <source>
        <dbReference type="ARBA" id="ARBA00009369"/>
    </source>
</evidence>